<comment type="subcellular location">
    <subcellularLocation>
        <location evidence="2">Cell membrane</location>
    </subcellularLocation>
</comment>
<comment type="catalytic activity">
    <reaction evidence="1">
        <text>ATP + protein L-histidine = ADP + protein N-phospho-L-histidine.</text>
        <dbReference type="EC" id="2.7.13.3"/>
    </reaction>
</comment>
<dbReference type="SMART" id="SM00388">
    <property type="entry name" value="HisKA"/>
    <property type="match status" value="1"/>
</dbReference>
<protein>
    <recommendedName>
        <fullName evidence="8">Sensor-like histidine kinase SenX3</fullName>
        <ecNumber evidence="3">2.7.13.3</ecNumber>
    </recommendedName>
</protein>
<proteinExistence type="predicted"/>
<keyword evidence="7" id="KW-0902">Two-component regulatory system</keyword>
<dbReference type="PANTHER" id="PTHR45453:SF1">
    <property type="entry name" value="PHOSPHATE REGULON SENSOR PROTEIN PHOR"/>
    <property type="match status" value="1"/>
</dbReference>
<dbReference type="GO" id="GO:0016036">
    <property type="term" value="P:cellular response to phosphate starvation"/>
    <property type="evidence" value="ECO:0007669"/>
    <property type="project" value="TreeGrafter"/>
</dbReference>
<keyword evidence="10" id="KW-1133">Transmembrane helix</keyword>
<dbReference type="EMBL" id="JABZGW010000041">
    <property type="protein sequence ID" value="MBF4807405.1"/>
    <property type="molecule type" value="Genomic_DNA"/>
</dbReference>
<dbReference type="Pfam" id="PF00512">
    <property type="entry name" value="HisKA"/>
    <property type="match status" value="1"/>
</dbReference>
<evidence type="ECO:0000313" key="13">
    <source>
        <dbReference type="Proteomes" id="UP000698335"/>
    </source>
</evidence>
<evidence type="ECO:0000256" key="3">
    <source>
        <dbReference type="ARBA" id="ARBA00012438"/>
    </source>
</evidence>
<dbReference type="PROSITE" id="PS50109">
    <property type="entry name" value="HIS_KIN"/>
    <property type="match status" value="1"/>
</dbReference>
<gene>
    <name evidence="12" type="ORF">HXK26_01725</name>
</gene>
<evidence type="ECO:0000256" key="1">
    <source>
        <dbReference type="ARBA" id="ARBA00000085"/>
    </source>
</evidence>
<dbReference type="FunFam" id="3.30.565.10:FF:000006">
    <property type="entry name" value="Sensor histidine kinase WalK"/>
    <property type="match status" value="1"/>
</dbReference>
<dbReference type="SUPFAM" id="SSF47384">
    <property type="entry name" value="Homodimeric domain of signal transducing histidine kinase"/>
    <property type="match status" value="1"/>
</dbReference>
<name>A0A930W0Q7_9ACTN</name>
<feature type="compositionally biased region" description="Polar residues" evidence="9">
    <location>
        <begin position="41"/>
        <end position="51"/>
    </location>
</feature>
<dbReference type="GO" id="GO:0005886">
    <property type="term" value="C:plasma membrane"/>
    <property type="evidence" value="ECO:0007669"/>
    <property type="project" value="UniProtKB-SubCell"/>
</dbReference>
<evidence type="ECO:0000256" key="8">
    <source>
        <dbReference type="ARBA" id="ARBA00039401"/>
    </source>
</evidence>
<evidence type="ECO:0000313" key="12">
    <source>
        <dbReference type="EMBL" id="MBF4807405.1"/>
    </source>
</evidence>
<organism evidence="12 13">
    <name type="scientific">Lancefieldella rimae</name>
    <dbReference type="NCBI Taxonomy" id="1383"/>
    <lineage>
        <taxon>Bacteria</taxon>
        <taxon>Bacillati</taxon>
        <taxon>Actinomycetota</taxon>
        <taxon>Coriobacteriia</taxon>
        <taxon>Coriobacteriales</taxon>
        <taxon>Atopobiaceae</taxon>
        <taxon>Lancefieldella</taxon>
    </lineage>
</organism>
<dbReference type="InterPro" id="IPR003594">
    <property type="entry name" value="HATPase_dom"/>
</dbReference>
<evidence type="ECO:0000256" key="10">
    <source>
        <dbReference type="SAM" id="Phobius"/>
    </source>
</evidence>
<dbReference type="InterPro" id="IPR036890">
    <property type="entry name" value="HATPase_C_sf"/>
</dbReference>
<dbReference type="Gene3D" id="3.30.565.10">
    <property type="entry name" value="Histidine kinase-like ATPase, C-terminal domain"/>
    <property type="match status" value="1"/>
</dbReference>
<evidence type="ECO:0000256" key="5">
    <source>
        <dbReference type="ARBA" id="ARBA00022679"/>
    </source>
</evidence>
<evidence type="ECO:0000256" key="2">
    <source>
        <dbReference type="ARBA" id="ARBA00004236"/>
    </source>
</evidence>
<evidence type="ECO:0000256" key="7">
    <source>
        <dbReference type="ARBA" id="ARBA00023012"/>
    </source>
</evidence>
<keyword evidence="10" id="KW-0472">Membrane</keyword>
<evidence type="ECO:0000256" key="9">
    <source>
        <dbReference type="SAM" id="MobiDB-lite"/>
    </source>
</evidence>
<feature type="region of interest" description="Disordered" evidence="9">
    <location>
        <begin position="41"/>
        <end position="81"/>
    </location>
</feature>
<feature type="domain" description="Histidine kinase" evidence="11">
    <location>
        <begin position="206"/>
        <end position="414"/>
    </location>
</feature>
<dbReference type="CDD" id="cd00082">
    <property type="entry name" value="HisKA"/>
    <property type="match status" value="1"/>
</dbReference>
<keyword evidence="5" id="KW-0808">Transferase</keyword>
<dbReference type="GO" id="GO:0000155">
    <property type="term" value="F:phosphorelay sensor kinase activity"/>
    <property type="evidence" value="ECO:0007669"/>
    <property type="project" value="InterPro"/>
</dbReference>
<dbReference type="Pfam" id="PF02518">
    <property type="entry name" value="HATPase_c"/>
    <property type="match status" value="1"/>
</dbReference>
<dbReference type="InterPro" id="IPR003661">
    <property type="entry name" value="HisK_dim/P_dom"/>
</dbReference>
<dbReference type="Gene3D" id="1.10.287.130">
    <property type="match status" value="1"/>
</dbReference>
<evidence type="ECO:0000256" key="4">
    <source>
        <dbReference type="ARBA" id="ARBA00022553"/>
    </source>
</evidence>
<accession>A0A930W0Q7</accession>
<feature type="compositionally biased region" description="Low complexity" evidence="9">
    <location>
        <begin position="59"/>
        <end position="75"/>
    </location>
</feature>
<dbReference type="InterPro" id="IPR005467">
    <property type="entry name" value="His_kinase_dom"/>
</dbReference>
<dbReference type="InterPro" id="IPR050351">
    <property type="entry name" value="BphY/WalK/GraS-like"/>
</dbReference>
<dbReference type="AlphaFoldDB" id="A0A930W0Q7"/>
<sequence>MVSLVLLFVVTLSVILFASSQEIRQKNMDMLNRYADQYSMQQKSEITGQSRADSKPENQTENQPNNQPQNKSENQPPEDKPDYELSTFYSVTFSSDGNVLSVYDGEKTIYSNDELTMLARQILDEGHSSGRKDNLSYVTRQKDGYTLVAFIDNTVSEGGLRTMMRNVLIVGGTSIVVLFFISVFLAGRIIRPLEENDTKQKQFISNASHELKTPISVIGVNAEILSRELGKNEWLSNIQYENNRMGELVEQLLELSSAENKEVSMEELDFSHVVTGEVLAFETLAFERGKTLQSTIEEEITLTGNQNQLTQVVAVLLDNAIRHTTGNQIDLILQKRAHNAVLSVTNDGEEIPPEKLEHLFDRFYRVDEARNSEDHHYGLGLSIAKAIVEKHGGSIEVSCSEGKVTFTVLLPIRLVKHHF</sequence>
<dbReference type="CDD" id="cd00075">
    <property type="entry name" value="HATPase"/>
    <property type="match status" value="1"/>
</dbReference>
<evidence type="ECO:0000256" key="6">
    <source>
        <dbReference type="ARBA" id="ARBA00022777"/>
    </source>
</evidence>
<dbReference type="PANTHER" id="PTHR45453">
    <property type="entry name" value="PHOSPHATE REGULON SENSOR PROTEIN PHOR"/>
    <property type="match status" value="1"/>
</dbReference>
<dbReference type="GO" id="GO:0004721">
    <property type="term" value="F:phosphoprotein phosphatase activity"/>
    <property type="evidence" value="ECO:0007669"/>
    <property type="project" value="TreeGrafter"/>
</dbReference>
<evidence type="ECO:0000259" key="11">
    <source>
        <dbReference type="PROSITE" id="PS50109"/>
    </source>
</evidence>
<dbReference type="SUPFAM" id="SSF55874">
    <property type="entry name" value="ATPase domain of HSP90 chaperone/DNA topoisomerase II/histidine kinase"/>
    <property type="match status" value="1"/>
</dbReference>
<dbReference type="PRINTS" id="PR00344">
    <property type="entry name" value="BCTRLSENSOR"/>
</dbReference>
<dbReference type="InterPro" id="IPR036097">
    <property type="entry name" value="HisK_dim/P_sf"/>
</dbReference>
<reference evidence="12" key="1">
    <citation type="submission" date="2020-04" db="EMBL/GenBank/DDBJ databases">
        <title>Deep metagenomics examines the oral microbiome during advanced dental caries in children, revealing novel taxa and co-occurrences with host molecules.</title>
        <authorList>
            <person name="Baker J.L."/>
            <person name="Morton J.T."/>
            <person name="Dinis M."/>
            <person name="Alvarez R."/>
            <person name="Tran N.C."/>
            <person name="Knight R."/>
            <person name="Edlund A."/>
        </authorList>
    </citation>
    <scope>NUCLEOTIDE SEQUENCE</scope>
    <source>
        <strain evidence="12">JCVI_38_bin.5</strain>
    </source>
</reference>
<dbReference type="SMART" id="SM00387">
    <property type="entry name" value="HATPase_c"/>
    <property type="match status" value="1"/>
</dbReference>
<dbReference type="Proteomes" id="UP000698335">
    <property type="component" value="Unassembled WGS sequence"/>
</dbReference>
<keyword evidence="6 12" id="KW-0418">Kinase</keyword>
<keyword evidence="4" id="KW-0597">Phosphoprotein</keyword>
<dbReference type="EC" id="2.7.13.3" evidence="3"/>
<keyword evidence="10" id="KW-0812">Transmembrane</keyword>
<dbReference type="InterPro" id="IPR004358">
    <property type="entry name" value="Sig_transdc_His_kin-like_C"/>
</dbReference>
<comment type="caution">
    <text evidence="12">The sequence shown here is derived from an EMBL/GenBank/DDBJ whole genome shotgun (WGS) entry which is preliminary data.</text>
</comment>
<feature type="transmembrane region" description="Helical" evidence="10">
    <location>
        <begin position="167"/>
        <end position="190"/>
    </location>
</feature>